<accession>A0A852SI75</accession>
<evidence type="ECO:0000259" key="1">
    <source>
        <dbReference type="Pfam" id="PF04230"/>
    </source>
</evidence>
<reference evidence="2 3" key="1">
    <citation type="submission" date="2020-07" db="EMBL/GenBank/DDBJ databases">
        <title>Sequencing the genomes of 1000 actinobacteria strains.</title>
        <authorList>
            <person name="Klenk H.-P."/>
        </authorList>
    </citation>
    <scope>NUCLEOTIDE SEQUENCE [LARGE SCALE GENOMIC DNA]</scope>
    <source>
        <strain evidence="2 3">DSM 26474</strain>
    </source>
</reference>
<dbReference type="EMBL" id="JACCBM010000001">
    <property type="protein sequence ID" value="NYD68883.1"/>
    <property type="molecule type" value="Genomic_DNA"/>
</dbReference>
<feature type="domain" description="Polysaccharide pyruvyl transferase" evidence="1">
    <location>
        <begin position="92"/>
        <end position="202"/>
    </location>
</feature>
<dbReference type="Pfam" id="PF04230">
    <property type="entry name" value="PS_pyruv_trans"/>
    <property type="match status" value="1"/>
</dbReference>
<evidence type="ECO:0000313" key="2">
    <source>
        <dbReference type="EMBL" id="NYD68883.1"/>
    </source>
</evidence>
<keyword evidence="3" id="KW-1185">Reference proteome</keyword>
<organism evidence="2 3">
    <name type="scientific">Herbiconiux flava</name>
    <dbReference type="NCBI Taxonomy" id="881268"/>
    <lineage>
        <taxon>Bacteria</taxon>
        <taxon>Bacillati</taxon>
        <taxon>Actinomycetota</taxon>
        <taxon>Actinomycetes</taxon>
        <taxon>Micrococcales</taxon>
        <taxon>Microbacteriaceae</taxon>
        <taxon>Herbiconiux</taxon>
    </lineage>
</organism>
<proteinExistence type="predicted"/>
<gene>
    <name evidence="2" type="ORF">BJ984_000041</name>
</gene>
<name>A0A852SI75_9MICO</name>
<comment type="caution">
    <text evidence="2">The sequence shown here is derived from an EMBL/GenBank/DDBJ whole genome shotgun (WGS) entry which is preliminary data.</text>
</comment>
<dbReference type="Proteomes" id="UP000549913">
    <property type="component" value="Unassembled WGS sequence"/>
</dbReference>
<dbReference type="AlphaFoldDB" id="A0A852SI75"/>
<evidence type="ECO:0000313" key="3">
    <source>
        <dbReference type="Proteomes" id="UP000549913"/>
    </source>
</evidence>
<sequence>MALRSFYWDGADRSRRLLRSRKSALRIGNAGDIYNTDLIRYLYSTDTENVSDEGRRLLLVGSIVHRMLAEDIICGVGTKGTPIPPTDGVRIRGVRGPFTLSALRDAGFDISDVRFELDPGLLVGEVFKDRLTTAVVPGRVSFIPHYRDRNRFRSSRKLRVIDIDSTAGDLVTEILKSEFVYSSSLHGIIFAHALGRPCLLVQPSNPEPEVKYRDYYASVGVEWTTPGDLHAVQQLPKPGAIDLGTRLAAFDFPSAQELEAGGLLTSQ</sequence>
<dbReference type="RefSeq" id="WP_179546316.1">
    <property type="nucleotide sequence ID" value="NZ_BSEW01000001.1"/>
</dbReference>
<protein>
    <recommendedName>
        <fullName evidence="1">Polysaccharide pyruvyl transferase domain-containing protein</fullName>
    </recommendedName>
</protein>
<dbReference type="InterPro" id="IPR007345">
    <property type="entry name" value="Polysacch_pyruvyl_Trfase"/>
</dbReference>